<dbReference type="InterPro" id="IPR005648">
    <property type="entry name" value="FlgD"/>
</dbReference>
<evidence type="ECO:0000256" key="2">
    <source>
        <dbReference type="ARBA" id="ARBA00016013"/>
    </source>
</evidence>
<dbReference type="Proteomes" id="UP000557688">
    <property type="component" value="Unassembled WGS sequence"/>
</dbReference>
<comment type="caution">
    <text evidence="7">The sequence shown here is derived from an EMBL/GenBank/DDBJ whole genome shotgun (WGS) entry which is preliminary data.</text>
</comment>
<feature type="domain" description="FlgD/Vpr Ig-like" evidence="6">
    <location>
        <begin position="130"/>
        <end position="193"/>
    </location>
</feature>
<evidence type="ECO:0000256" key="1">
    <source>
        <dbReference type="ARBA" id="ARBA00010577"/>
    </source>
</evidence>
<evidence type="ECO:0000259" key="6">
    <source>
        <dbReference type="Pfam" id="PF13860"/>
    </source>
</evidence>
<gene>
    <name evidence="7" type="ORF">FHR90_002620</name>
    <name evidence="8" type="ORF">HUK83_05860</name>
</gene>
<dbReference type="AlphaFoldDB" id="A0A839V2P6"/>
<evidence type="ECO:0000313" key="10">
    <source>
        <dbReference type="Proteomes" id="UP000565205"/>
    </source>
</evidence>
<dbReference type="EMBL" id="JABXXQ010000076">
    <property type="protein sequence ID" value="NVN29860.1"/>
    <property type="molecule type" value="Genomic_DNA"/>
</dbReference>
<dbReference type="Gene3D" id="2.30.30.910">
    <property type="match status" value="1"/>
</dbReference>
<evidence type="ECO:0000313" key="7">
    <source>
        <dbReference type="EMBL" id="MBB3174774.1"/>
    </source>
</evidence>
<protein>
    <recommendedName>
        <fullName evidence="2 5">Basal-body rod modification protein FlgD</fullName>
    </recommendedName>
</protein>
<organism evidence="7 9">
    <name type="scientific">Endobacter medicaginis</name>
    <dbReference type="NCBI Taxonomy" id="1181271"/>
    <lineage>
        <taxon>Bacteria</taxon>
        <taxon>Pseudomonadati</taxon>
        <taxon>Pseudomonadota</taxon>
        <taxon>Alphaproteobacteria</taxon>
        <taxon>Acetobacterales</taxon>
        <taxon>Acetobacteraceae</taxon>
        <taxon>Endobacter</taxon>
    </lineage>
</organism>
<evidence type="ECO:0000313" key="8">
    <source>
        <dbReference type="EMBL" id="NVN29860.1"/>
    </source>
</evidence>
<dbReference type="Pfam" id="PF03963">
    <property type="entry name" value="FlgD"/>
    <property type="match status" value="1"/>
</dbReference>
<reference evidence="8 10" key="1">
    <citation type="submission" date="2020-06" db="EMBL/GenBank/DDBJ databases">
        <title>Description of novel acetic acid bacteria.</title>
        <authorList>
            <person name="Sombolestani A."/>
        </authorList>
    </citation>
    <scope>NUCLEOTIDE SEQUENCE [LARGE SCALE GENOMIC DNA]</scope>
    <source>
        <strain evidence="8 10">LMG 26838</strain>
    </source>
</reference>
<dbReference type="Pfam" id="PF13860">
    <property type="entry name" value="FlgD_ig"/>
    <property type="match status" value="1"/>
</dbReference>
<name>A0A839V2P6_9PROT</name>
<dbReference type="GO" id="GO:0044781">
    <property type="term" value="P:bacterial-type flagellum organization"/>
    <property type="evidence" value="ECO:0007669"/>
    <property type="project" value="UniProtKB-UniRule"/>
</dbReference>
<dbReference type="InterPro" id="IPR025965">
    <property type="entry name" value="FlgD/Vpr_Ig-like"/>
</dbReference>
<comment type="function">
    <text evidence="4 5">Required for flagellar hook formation. May act as a scaffolding protein.</text>
</comment>
<keyword evidence="7" id="KW-0966">Cell projection</keyword>
<keyword evidence="7" id="KW-0969">Cilium</keyword>
<proteinExistence type="inferred from homology"/>
<keyword evidence="3 5" id="KW-1005">Bacterial flagellum biogenesis</keyword>
<evidence type="ECO:0000256" key="5">
    <source>
        <dbReference type="RuleBase" id="RU362076"/>
    </source>
</evidence>
<keyword evidence="9" id="KW-1185">Reference proteome</keyword>
<dbReference type="EMBL" id="JACHXV010000011">
    <property type="protein sequence ID" value="MBB3174774.1"/>
    <property type="molecule type" value="Genomic_DNA"/>
</dbReference>
<evidence type="ECO:0000313" key="9">
    <source>
        <dbReference type="Proteomes" id="UP000557688"/>
    </source>
</evidence>
<dbReference type="Proteomes" id="UP000565205">
    <property type="component" value="Unassembled WGS sequence"/>
</dbReference>
<sequence>MSQSTLSTNSLTQAAIASARTAATTAASADTSATAASSSSALSSLTSNFNTFLTLLTTQLQNQDPTSPMSSDSFTSELAQFAGVEQQVKTNTNLTQLITAGQSSTLTSAQSLIGDTVSVSGSQFALQNSAATLQFSTTGAEPVAIAITDSSGNVIRTEQVNATKGANTWTWDGTSDDGVAEPDGTYTAALVAQGSGTSTTPLTFGSTAKVTGITRATDGSTQAQFGSATIPLSSVSTITTKSTS</sequence>
<comment type="similarity">
    <text evidence="1 5">Belongs to the FlgD family.</text>
</comment>
<accession>A0A839V2P6</accession>
<keyword evidence="7" id="KW-0282">Flagellum</keyword>
<reference evidence="7 9" key="2">
    <citation type="submission" date="2020-08" db="EMBL/GenBank/DDBJ databases">
        <title>Genomic Encyclopedia of Type Strains, Phase III (KMG-III): the genomes of soil and plant-associated and newly described type strains.</title>
        <authorList>
            <person name="Whitman W."/>
        </authorList>
    </citation>
    <scope>NUCLEOTIDE SEQUENCE [LARGE SCALE GENOMIC DNA]</scope>
    <source>
        <strain evidence="7 9">CECT 8088</strain>
    </source>
</reference>
<dbReference type="Gene3D" id="2.60.40.4070">
    <property type="match status" value="1"/>
</dbReference>
<evidence type="ECO:0000256" key="4">
    <source>
        <dbReference type="ARBA" id="ARBA00024746"/>
    </source>
</evidence>
<evidence type="ECO:0000256" key="3">
    <source>
        <dbReference type="ARBA" id="ARBA00022795"/>
    </source>
</evidence>
<dbReference type="RefSeq" id="WP_176622908.1">
    <property type="nucleotide sequence ID" value="NZ_JABXXQ010000076.1"/>
</dbReference>